<feature type="compositionally biased region" description="Basic and acidic residues" evidence="1">
    <location>
        <begin position="213"/>
        <end position="222"/>
    </location>
</feature>
<gene>
    <name evidence="2" type="ORF">PRZ48_007960</name>
</gene>
<dbReference type="Proteomes" id="UP001305779">
    <property type="component" value="Unassembled WGS sequence"/>
</dbReference>
<keyword evidence="3" id="KW-1185">Reference proteome</keyword>
<feature type="region of interest" description="Disordered" evidence="1">
    <location>
        <begin position="195"/>
        <end position="238"/>
    </location>
</feature>
<evidence type="ECO:0000313" key="2">
    <source>
        <dbReference type="EMBL" id="KAK4499774.1"/>
    </source>
</evidence>
<feature type="compositionally biased region" description="Basic and acidic residues" evidence="1">
    <location>
        <begin position="229"/>
        <end position="238"/>
    </location>
</feature>
<proteinExistence type="predicted"/>
<dbReference type="EMBL" id="JAXOVC010000006">
    <property type="protein sequence ID" value="KAK4499774.1"/>
    <property type="molecule type" value="Genomic_DNA"/>
</dbReference>
<evidence type="ECO:0000313" key="3">
    <source>
        <dbReference type="Proteomes" id="UP001305779"/>
    </source>
</evidence>
<accession>A0ABR0EE51</accession>
<feature type="region of interest" description="Disordered" evidence="1">
    <location>
        <begin position="274"/>
        <end position="301"/>
    </location>
</feature>
<protein>
    <submittedName>
        <fullName evidence="2">Uncharacterized protein</fullName>
    </submittedName>
</protein>
<sequence>MSGFNVARTDDPPPPPPSLDIILLTGSYAEAFPIGRQLAHDLGQGYLHLDIRAWLETIHAMPHGKHKSEALGLLHPLALKRYLEGKARSLSPKLVVKEVLLRRINQLVKEGTRRFVITGFTEIFQVWGFALLIAMPQAVVWFEQPESVDVRAWMTKFFGEGKCIFLLKEGRVEGVEEMYARLLAALWEKAMARHSKPREELRKEGEEVSAAARDVDMSKKADVTTQQECKTEETEPSPRNEMMLMLAKAALSNERMLMDTPTVSEAGDDVEMVDAEEEDDEDVIHVKRRDTPMVPSPFDDAMDLLEGLEEYASGRMEE</sequence>
<evidence type="ECO:0000256" key="1">
    <source>
        <dbReference type="SAM" id="MobiDB-lite"/>
    </source>
</evidence>
<reference evidence="2 3" key="1">
    <citation type="journal article" date="2023" name="G3 (Bethesda)">
        <title>A chromosome-level genome assembly of Zasmidium syzygii isolated from banana leaves.</title>
        <authorList>
            <person name="van Westerhoven A.C."/>
            <person name="Mehrabi R."/>
            <person name="Talebi R."/>
            <person name="Steentjes M.B.F."/>
            <person name="Corcolon B."/>
            <person name="Chong P.A."/>
            <person name="Kema G.H.J."/>
            <person name="Seidl M.F."/>
        </authorList>
    </citation>
    <scope>NUCLEOTIDE SEQUENCE [LARGE SCALE GENOMIC DNA]</scope>
    <source>
        <strain evidence="2 3">P124</strain>
    </source>
</reference>
<name>A0ABR0EE51_ZASCE</name>
<feature type="compositionally biased region" description="Basic and acidic residues" evidence="1">
    <location>
        <begin position="197"/>
        <end position="206"/>
    </location>
</feature>
<comment type="caution">
    <text evidence="2">The sequence shown here is derived from an EMBL/GenBank/DDBJ whole genome shotgun (WGS) entry which is preliminary data.</text>
</comment>
<organism evidence="2 3">
    <name type="scientific">Zasmidium cellare</name>
    <name type="common">Wine cellar mold</name>
    <name type="synonym">Racodium cellare</name>
    <dbReference type="NCBI Taxonomy" id="395010"/>
    <lineage>
        <taxon>Eukaryota</taxon>
        <taxon>Fungi</taxon>
        <taxon>Dikarya</taxon>
        <taxon>Ascomycota</taxon>
        <taxon>Pezizomycotina</taxon>
        <taxon>Dothideomycetes</taxon>
        <taxon>Dothideomycetidae</taxon>
        <taxon>Mycosphaerellales</taxon>
        <taxon>Mycosphaerellaceae</taxon>
        <taxon>Zasmidium</taxon>
    </lineage>
</organism>